<sequence>MQGNANITFVTSQEFRDEVENAAASLGLTKSEFIRLAVIYAMKERPTAAFAARSGMRRKGNPNFGRKPAGSRRTAEA</sequence>
<evidence type="ECO:0000313" key="3">
    <source>
        <dbReference type="Proteomes" id="UP000383122"/>
    </source>
</evidence>
<accession>A0A5E5AFR3</accession>
<protein>
    <recommendedName>
        <fullName evidence="4">Ribbon-helix-helix protein CopG domain-containing protein</fullName>
    </recommendedName>
</protein>
<dbReference type="Proteomes" id="UP000383122">
    <property type="component" value="Unassembled WGS sequence"/>
</dbReference>
<dbReference type="RefSeq" id="WP_150740048.1">
    <property type="nucleotide sequence ID" value="NZ_CABPSP010000015.1"/>
</dbReference>
<dbReference type="AlphaFoldDB" id="A0A5E5AFR3"/>
<reference evidence="2 3" key="1">
    <citation type="submission" date="2019-08" db="EMBL/GenBank/DDBJ databases">
        <authorList>
            <person name="Peeters C."/>
        </authorList>
    </citation>
    <scope>NUCLEOTIDE SEQUENCE [LARGE SCALE GENOMIC DNA]</scope>
    <source>
        <strain evidence="2 3">LMG 31117</strain>
    </source>
</reference>
<evidence type="ECO:0000313" key="2">
    <source>
        <dbReference type="EMBL" id="VVE72439.1"/>
    </source>
</evidence>
<name>A0A5E5AFR3_9BURK</name>
<feature type="region of interest" description="Disordered" evidence="1">
    <location>
        <begin position="51"/>
        <end position="77"/>
    </location>
</feature>
<gene>
    <name evidence="2" type="ORF">PAN31117_04390</name>
</gene>
<organism evidence="2 3">
    <name type="scientific">Pandoraea anapnoica</name>
    <dbReference type="NCBI Taxonomy" id="2508301"/>
    <lineage>
        <taxon>Bacteria</taxon>
        <taxon>Pseudomonadati</taxon>
        <taxon>Pseudomonadota</taxon>
        <taxon>Betaproteobacteria</taxon>
        <taxon>Burkholderiales</taxon>
        <taxon>Burkholderiaceae</taxon>
        <taxon>Pandoraea</taxon>
    </lineage>
</organism>
<dbReference type="EMBL" id="CABPSP010000015">
    <property type="protein sequence ID" value="VVE72439.1"/>
    <property type="molecule type" value="Genomic_DNA"/>
</dbReference>
<proteinExistence type="predicted"/>
<keyword evidence="3" id="KW-1185">Reference proteome</keyword>
<dbReference type="OrthoDB" id="9133344at2"/>
<evidence type="ECO:0000256" key="1">
    <source>
        <dbReference type="SAM" id="MobiDB-lite"/>
    </source>
</evidence>
<evidence type="ECO:0008006" key="4">
    <source>
        <dbReference type="Google" id="ProtNLM"/>
    </source>
</evidence>